<dbReference type="Proteomes" id="UP000289734">
    <property type="component" value="Unassembled WGS sequence"/>
</dbReference>
<keyword evidence="2" id="KW-1185">Reference proteome</keyword>
<proteinExistence type="predicted"/>
<dbReference type="RefSeq" id="WP_129465109.1">
    <property type="nucleotide sequence ID" value="NZ_SBKQ01000012.1"/>
</dbReference>
<reference evidence="2" key="1">
    <citation type="submission" date="2019-01" db="EMBL/GenBank/DDBJ databases">
        <title>Cytophagaceae bacterium strain CAR-16.</title>
        <authorList>
            <person name="Chen W.-M."/>
        </authorList>
    </citation>
    <scope>NUCLEOTIDE SEQUENCE [LARGE SCALE GENOMIC DNA]</scope>
    <source>
        <strain evidence="2">ICH-30</strain>
    </source>
</reference>
<accession>A0A4Q1KMU6</accession>
<dbReference type="EMBL" id="SBKQ01000012">
    <property type="protein sequence ID" value="RXR30124.1"/>
    <property type="molecule type" value="Genomic_DNA"/>
</dbReference>
<comment type="caution">
    <text evidence="1">The sequence shown here is derived from an EMBL/GenBank/DDBJ whole genome shotgun (WGS) entry which is preliminary data.</text>
</comment>
<evidence type="ECO:0000313" key="2">
    <source>
        <dbReference type="Proteomes" id="UP000289734"/>
    </source>
</evidence>
<gene>
    <name evidence="1" type="ORF">EQG68_11890</name>
</gene>
<sequence>MKNKQNKKTVLANNRGIHWIFQRFMKKSMAPKSTLGFDVSACSSMFHEKLQIIFANIRV</sequence>
<dbReference type="AlphaFoldDB" id="A0A4Q1KMU6"/>
<organism evidence="1 2">
    <name type="scientific">Flavobacterium piscinae</name>
    <dbReference type="NCBI Taxonomy" id="2506424"/>
    <lineage>
        <taxon>Bacteria</taxon>
        <taxon>Pseudomonadati</taxon>
        <taxon>Bacteroidota</taxon>
        <taxon>Flavobacteriia</taxon>
        <taxon>Flavobacteriales</taxon>
        <taxon>Flavobacteriaceae</taxon>
        <taxon>Flavobacterium</taxon>
    </lineage>
</organism>
<evidence type="ECO:0000313" key="1">
    <source>
        <dbReference type="EMBL" id="RXR30124.1"/>
    </source>
</evidence>
<protein>
    <submittedName>
        <fullName evidence="1">Uncharacterized protein</fullName>
    </submittedName>
</protein>
<dbReference type="OrthoDB" id="1376271at2"/>
<name>A0A4Q1KMU6_9FLAO</name>